<keyword evidence="4 8" id="KW-0812">Transmembrane</keyword>
<keyword evidence="1 8" id="KW-1003">Cell membrane</keyword>
<evidence type="ECO:0000256" key="4">
    <source>
        <dbReference type="ARBA" id="ARBA00022692"/>
    </source>
</evidence>
<evidence type="ECO:0000313" key="16">
    <source>
        <dbReference type="Proteomes" id="UP000253823"/>
    </source>
</evidence>
<evidence type="ECO:0000256" key="3">
    <source>
        <dbReference type="ARBA" id="ARBA00022618"/>
    </source>
</evidence>
<evidence type="ECO:0000313" key="15">
    <source>
        <dbReference type="Proteomes" id="UP000253763"/>
    </source>
</evidence>
<gene>
    <name evidence="8" type="primary">ftsB</name>
    <name evidence="9" type="ORF">BBB48_04815</name>
    <name evidence="10" type="ORF">BSO15_04975</name>
    <name evidence="11" type="ORF">DPV95_05870</name>
    <name evidence="12" type="ORF">DPV97_05610</name>
</gene>
<dbReference type="RefSeq" id="WP_005695064.1">
    <property type="nucleotide sequence ID" value="NZ_CABFLI010000019.1"/>
</dbReference>
<dbReference type="Proteomes" id="UP000092740">
    <property type="component" value="Unassembled WGS sequence"/>
</dbReference>
<reference evidence="9 13" key="1">
    <citation type="submission" date="2016-06" db="EMBL/GenBank/DDBJ databases">
        <title>Simultaneous identification of Haemophilus influenzae and Haemophilus haemolyticus using TaqMan real-time PCR.</title>
        <authorList>
            <person name="Price E.P."/>
            <person name="Sarovich D.S."/>
            <person name="Harris T."/>
            <person name="Spargo J.C."/>
            <person name="Nosworthy E."/>
            <person name="Beissbarth J."/>
            <person name="Smith-Vaughan H.C."/>
        </authorList>
    </citation>
    <scope>NUCLEOTIDE SEQUENCE [LARGE SCALE GENOMIC DNA]</scope>
    <source>
        <strain evidence="9 13">ATCC 9796</strain>
    </source>
</reference>
<sequence>MRLFIGILVGILVLFQYDLWFGKNGYFDYKDVAAQIKENKAENEKLSQRNQMISAEIQGLTKGFESIEERARMSHDMVKPNEVFYHIVKEHK</sequence>
<keyword evidence="3 8" id="KW-0132">Cell division</keyword>
<feature type="topological domain" description="Cytoplasmic" evidence="8">
    <location>
        <begin position="1"/>
        <end position="3"/>
    </location>
</feature>
<evidence type="ECO:0000256" key="1">
    <source>
        <dbReference type="ARBA" id="ARBA00022475"/>
    </source>
</evidence>
<dbReference type="InterPro" id="IPR023081">
    <property type="entry name" value="Cell_div_FtsB"/>
</dbReference>
<dbReference type="GO" id="GO:0005886">
    <property type="term" value="C:plasma membrane"/>
    <property type="evidence" value="ECO:0007669"/>
    <property type="project" value="UniProtKB-SubCell"/>
</dbReference>
<organism evidence="9 13">
    <name type="scientific">Haemophilus parainfluenzae</name>
    <dbReference type="NCBI Taxonomy" id="729"/>
    <lineage>
        <taxon>Bacteria</taxon>
        <taxon>Pseudomonadati</taxon>
        <taxon>Pseudomonadota</taxon>
        <taxon>Gammaproteobacteria</taxon>
        <taxon>Pasteurellales</taxon>
        <taxon>Pasteurellaceae</taxon>
        <taxon>Haemophilus</taxon>
    </lineage>
</organism>
<evidence type="ECO:0000256" key="2">
    <source>
        <dbReference type="ARBA" id="ARBA00022519"/>
    </source>
</evidence>
<evidence type="ECO:0000313" key="12">
    <source>
        <dbReference type="EMBL" id="RDE92572.1"/>
    </source>
</evidence>
<keyword evidence="5 8" id="KW-1133">Transmembrane helix</keyword>
<dbReference type="PANTHER" id="PTHR37485">
    <property type="entry name" value="CELL DIVISION PROTEIN FTSB"/>
    <property type="match status" value="1"/>
</dbReference>
<dbReference type="GO" id="GO:0043093">
    <property type="term" value="P:FtsZ-dependent cytokinesis"/>
    <property type="evidence" value="ECO:0007669"/>
    <property type="project" value="UniProtKB-UniRule"/>
</dbReference>
<evidence type="ECO:0000256" key="8">
    <source>
        <dbReference type="HAMAP-Rule" id="MF_00599"/>
    </source>
</evidence>
<keyword evidence="2 8" id="KW-0997">Cell inner membrane</keyword>
<dbReference type="Proteomes" id="UP000253763">
    <property type="component" value="Unassembled WGS sequence"/>
</dbReference>
<dbReference type="EMBL" id="QEPT01000003">
    <property type="protein sequence ID" value="RDE84394.1"/>
    <property type="molecule type" value="Genomic_DNA"/>
</dbReference>
<dbReference type="AlphaFoldDB" id="A0A1B8T5W6"/>
<protein>
    <recommendedName>
        <fullName evidence="8">Cell division protein FtsB</fullName>
    </recommendedName>
</protein>
<dbReference type="GO" id="GO:0030428">
    <property type="term" value="C:cell septum"/>
    <property type="evidence" value="ECO:0007669"/>
    <property type="project" value="TreeGrafter"/>
</dbReference>
<evidence type="ECO:0000256" key="6">
    <source>
        <dbReference type="ARBA" id="ARBA00023136"/>
    </source>
</evidence>
<dbReference type="PANTHER" id="PTHR37485:SF1">
    <property type="entry name" value="CELL DIVISION PROTEIN FTSB"/>
    <property type="match status" value="1"/>
</dbReference>
<keyword evidence="7 8" id="KW-0131">Cell cycle</keyword>
<keyword evidence="8" id="KW-0175">Coiled coil</keyword>
<name>A0A1B8T5W6_HAEPA</name>
<comment type="function">
    <text evidence="8">Essential cell division protein. May link together the upstream cell division proteins, which are predominantly cytoplasmic, with the downstream cell division proteins, which are predominantly periplasmic.</text>
</comment>
<comment type="similarity">
    <text evidence="8">Belongs to the FtsB family.</text>
</comment>
<evidence type="ECO:0000313" key="10">
    <source>
        <dbReference type="EMBL" id="OLV27020.1"/>
    </source>
</evidence>
<comment type="caution">
    <text evidence="9">The sequence shown here is derived from an EMBL/GenBank/DDBJ whole genome shotgun (WGS) entry which is preliminary data.</text>
</comment>
<keyword evidence="6 8" id="KW-0472">Membrane</keyword>
<dbReference type="EMBL" id="QEPZ01000003">
    <property type="protein sequence ID" value="RDE92572.1"/>
    <property type="molecule type" value="Genomic_DNA"/>
</dbReference>
<dbReference type="GeneID" id="93298768"/>
<evidence type="ECO:0000313" key="13">
    <source>
        <dbReference type="Proteomes" id="UP000092740"/>
    </source>
</evidence>
<feature type="coiled-coil region" evidence="8">
    <location>
        <begin position="29"/>
        <end position="56"/>
    </location>
</feature>
<reference evidence="15 16" key="3">
    <citation type="submission" date="2018-05" db="EMBL/GenBank/DDBJ databases">
        <title>Draft Genome Sequences for a Diverse set of 7 Haemophilus Species.</title>
        <authorList>
            <person name="Nichols M."/>
            <person name="Topaz N."/>
            <person name="Wang X."/>
            <person name="Wang X."/>
            <person name="Boxrud D."/>
        </authorList>
    </citation>
    <scope>NUCLEOTIDE SEQUENCE [LARGE SCALE GENOMIC DNA]</scope>
    <source>
        <strain evidence="11 16">C2006002596</strain>
        <strain evidence="12 15">C2008003258</strain>
    </source>
</reference>
<accession>A0A1B8T5W6</accession>
<feature type="topological domain" description="Periplasmic" evidence="8">
    <location>
        <begin position="22"/>
        <end position="92"/>
    </location>
</feature>
<comment type="subcellular location">
    <subcellularLocation>
        <location evidence="8">Cell inner membrane</location>
        <topology evidence="8">Single-pass type II membrane protein</topology>
    </subcellularLocation>
    <text evidence="8">Localizes to the division septum.</text>
</comment>
<evidence type="ECO:0000313" key="14">
    <source>
        <dbReference type="Proteomes" id="UP000242412"/>
    </source>
</evidence>
<dbReference type="OrthoDB" id="7061211at2"/>
<dbReference type="EMBL" id="MAQD01000005">
    <property type="protein sequence ID" value="OBY52451.1"/>
    <property type="molecule type" value="Genomic_DNA"/>
</dbReference>
<dbReference type="GO" id="GO:0032153">
    <property type="term" value="C:cell division site"/>
    <property type="evidence" value="ECO:0007669"/>
    <property type="project" value="UniProtKB-UniRule"/>
</dbReference>
<dbReference type="Proteomes" id="UP000253823">
    <property type="component" value="Unassembled WGS sequence"/>
</dbReference>
<comment type="subunit">
    <text evidence="8">Part of a complex composed of FtsB, FtsL and FtsQ.</text>
</comment>
<dbReference type="HAMAP" id="MF_00599">
    <property type="entry name" value="FtsB"/>
    <property type="match status" value="1"/>
</dbReference>
<dbReference type="InterPro" id="IPR007060">
    <property type="entry name" value="FtsL/DivIC"/>
</dbReference>
<dbReference type="NCBIfam" id="NF002058">
    <property type="entry name" value="PRK00888.1"/>
    <property type="match status" value="1"/>
</dbReference>
<evidence type="ECO:0000313" key="9">
    <source>
        <dbReference type="EMBL" id="OBY52451.1"/>
    </source>
</evidence>
<dbReference type="EMBL" id="MPJJ01000007">
    <property type="protein sequence ID" value="OLV27020.1"/>
    <property type="molecule type" value="Genomic_DNA"/>
</dbReference>
<dbReference type="Pfam" id="PF04977">
    <property type="entry name" value="DivIC"/>
    <property type="match status" value="1"/>
</dbReference>
<evidence type="ECO:0000256" key="5">
    <source>
        <dbReference type="ARBA" id="ARBA00022989"/>
    </source>
</evidence>
<proteinExistence type="inferred from homology"/>
<evidence type="ECO:0000313" key="11">
    <source>
        <dbReference type="EMBL" id="RDE84394.1"/>
    </source>
</evidence>
<dbReference type="Proteomes" id="UP000242412">
    <property type="component" value="Unassembled WGS sequence"/>
</dbReference>
<evidence type="ECO:0000256" key="7">
    <source>
        <dbReference type="ARBA" id="ARBA00023306"/>
    </source>
</evidence>
<reference evidence="10 14" key="2">
    <citation type="submission" date="2016-11" db="EMBL/GenBank/DDBJ databases">
        <title>Simultaneous identification of Haemophilus influenzae and Haemophilus haemolyticus using TaqMan real-time PCR.</title>
        <authorList>
            <person name="Price E.P."/>
            <person name="Sarovich D.S."/>
            <person name="Harris T.M."/>
            <person name="Spargo J.C."/>
            <person name="Nosworthy E."/>
            <person name="Beissbarth J."/>
            <person name="Chang A.B."/>
            <person name="Smith-Vaughan H.C."/>
        </authorList>
    </citation>
    <scope>NUCLEOTIDE SEQUENCE [LARGE SCALE GENOMIC DNA]</scope>
    <source>
        <strain evidence="10 14">60884 B Hi-2</strain>
    </source>
</reference>